<dbReference type="Gene3D" id="3.80.10.10">
    <property type="entry name" value="Ribonuclease Inhibitor"/>
    <property type="match status" value="1"/>
</dbReference>
<proteinExistence type="predicted"/>
<accession>A0AAN6VKB2</accession>
<keyword evidence="2" id="KW-1185">Reference proteome</keyword>
<dbReference type="SUPFAM" id="SSF52047">
    <property type="entry name" value="RNI-like"/>
    <property type="match status" value="1"/>
</dbReference>
<reference evidence="1" key="1">
    <citation type="journal article" date="2023" name="Mol. Phylogenet. Evol.">
        <title>Genome-scale phylogeny and comparative genomics of the fungal order Sordariales.</title>
        <authorList>
            <person name="Hensen N."/>
            <person name="Bonometti L."/>
            <person name="Westerberg I."/>
            <person name="Brannstrom I.O."/>
            <person name="Guillou S."/>
            <person name="Cros-Aarteil S."/>
            <person name="Calhoun S."/>
            <person name="Haridas S."/>
            <person name="Kuo A."/>
            <person name="Mondo S."/>
            <person name="Pangilinan J."/>
            <person name="Riley R."/>
            <person name="LaButti K."/>
            <person name="Andreopoulos B."/>
            <person name="Lipzen A."/>
            <person name="Chen C."/>
            <person name="Yan M."/>
            <person name="Daum C."/>
            <person name="Ng V."/>
            <person name="Clum A."/>
            <person name="Steindorff A."/>
            <person name="Ohm R.A."/>
            <person name="Martin F."/>
            <person name="Silar P."/>
            <person name="Natvig D.O."/>
            <person name="Lalanne C."/>
            <person name="Gautier V."/>
            <person name="Ament-Velasquez S.L."/>
            <person name="Kruys A."/>
            <person name="Hutchinson M.I."/>
            <person name="Powell A.J."/>
            <person name="Barry K."/>
            <person name="Miller A.N."/>
            <person name="Grigoriev I.V."/>
            <person name="Debuchy R."/>
            <person name="Gladieux P."/>
            <person name="Hiltunen Thoren M."/>
            <person name="Johannesson H."/>
        </authorList>
    </citation>
    <scope>NUCLEOTIDE SEQUENCE</scope>
    <source>
        <strain evidence="1">CBS 538.74</strain>
    </source>
</reference>
<dbReference type="InterPro" id="IPR032675">
    <property type="entry name" value="LRR_dom_sf"/>
</dbReference>
<dbReference type="AlphaFoldDB" id="A0AAN6VKB2"/>
<dbReference type="Proteomes" id="UP001302745">
    <property type="component" value="Unassembled WGS sequence"/>
</dbReference>
<sequence length="404" mass="44996">MEYFPGELYDAIVTALHGQFCRCSSAYERPTVWDSLQWNSEGCDDETPKRFQQELCKLRLVNKRFSAAANRFVLSHCIFAFDVSHRYSWGVMKKVEYCASKNNHGILSRITGLRIDLPRRITDDQITAAKSARDEFLRCLATLKAPLGSVTALEVRLDEWSQDYDTPCPDLGGKILTFVRNNLPNLTDLYMTCSTPTATAIIVHLPPEVRNKLRRLIFSCTMGYGRELDHVSQLPNLSELGLSGFSKAPITLHPENKGLTRLHLCSVMISASYLLAIITRSPACTTGANLFNNDSPLVELVLSFVNLDLPSGPYEGFTWGEVFSAIRKHCAALRSLSVGYLCYGATARQQHGWAKPFHADDHDGLRMLARHVRARPGGEVKGTVRDPTGSTLCPLCHAVVCEDV</sequence>
<reference evidence="1" key="2">
    <citation type="submission" date="2023-05" db="EMBL/GenBank/DDBJ databases">
        <authorList>
            <consortium name="Lawrence Berkeley National Laboratory"/>
            <person name="Steindorff A."/>
            <person name="Hensen N."/>
            <person name="Bonometti L."/>
            <person name="Westerberg I."/>
            <person name="Brannstrom I.O."/>
            <person name="Guillou S."/>
            <person name="Cros-Aarteil S."/>
            <person name="Calhoun S."/>
            <person name="Haridas S."/>
            <person name="Kuo A."/>
            <person name="Mondo S."/>
            <person name="Pangilinan J."/>
            <person name="Riley R."/>
            <person name="Labutti K."/>
            <person name="Andreopoulos B."/>
            <person name="Lipzen A."/>
            <person name="Chen C."/>
            <person name="Yanf M."/>
            <person name="Daum C."/>
            <person name="Ng V."/>
            <person name="Clum A."/>
            <person name="Ohm R."/>
            <person name="Martin F."/>
            <person name="Silar P."/>
            <person name="Natvig D."/>
            <person name="Lalanne C."/>
            <person name="Gautier V."/>
            <person name="Ament-Velasquez S.L."/>
            <person name="Kruys A."/>
            <person name="Hutchinson M.I."/>
            <person name="Powell A.J."/>
            <person name="Barry K."/>
            <person name="Miller A.N."/>
            <person name="Grigoriev I.V."/>
            <person name="Debuchy R."/>
            <person name="Gladieux P."/>
            <person name="Thoren M.H."/>
            <person name="Johannesson H."/>
        </authorList>
    </citation>
    <scope>NUCLEOTIDE SEQUENCE</scope>
    <source>
        <strain evidence="1">CBS 538.74</strain>
    </source>
</reference>
<comment type="caution">
    <text evidence="1">The sequence shown here is derived from an EMBL/GenBank/DDBJ whole genome shotgun (WGS) entry which is preliminary data.</text>
</comment>
<gene>
    <name evidence="1" type="ORF">C8A00DRAFT_15853</name>
</gene>
<dbReference type="EMBL" id="MU856958">
    <property type="protein sequence ID" value="KAK4152875.1"/>
    <property type="molecule type" value="Genomic_DNA"/>
</dbReference>
<name>A0AAN6VKB2_9PEZI</name>
<evidence type="ECO:0000313" key="1">
    <source>
        <dbReference type="EMBL" id="KAK4152875.1"/>
    </source>
</evidence>
<organism evidence="1 2">
    <name type="scientific">Chaetomidium leptoderma</name>
    <dbReference type="NCBI Taxonomy" id="669021"/>
    <lineage>
        <taxon>Eukaryota</taxon>
        <taxon>Fungi</taxon>
        <taxon>Dikarya</taxon>
        <taxon>Ascomycota</taxon>
        <taxon>Pezizomycotina</taxon>
        <taxon>Sordariomycetes</taxon>
        <taxon>Sordariomycetidae</taxon>
        <taxon>Sordariales</taxon>
        <taxon>Chaetomiaceae</taxon>
        <taxon>Chaetomidium</taxon>
    </lineage>
</organism>
<protein>
    <submittedName>
        <fullName evidence="1">Uncharacterized protein</fullName>
    </submittedName>
</protein>
<evidence type="ECO:0000313" key="2">
    <source>
        <dbReference type="Proteomes" id="UP001302745"/>
    </source>
</evidence>